<feature type="chain" id="PRO_5045165284" description="Ricin B lectin domain-containing protein" evidence="1">
    <location>
        <begin position="22"/>
        <end position="204"/>
    </location>
</feature>
<dbReference type="Pfam" id="PF14200">
    <property type="entry name" value="RicinB_lectin_2"/>
    <property type="match status" value="1"/>
</dbReference>
<dbReference type="SUPFAM" id="SSF50370">
    <property type="entry name" value="Ricin B-like lectins"/>
    <property type="match status" value="1"/>
</dbReference>
<name>A0ABR9K0M6_9ACTN</name>
<dbReference type="CDD" id="cd00161">
    <property type="entry name" value="beta-trefoil_Ricin-like"/>
    <property type="match status" value="1"/>
</dbReference>
<sequence length="204" mass="22030">MANNRLLLGGMAAVTALIGSAAVASLPPVLALAGTEPVPAAEPASPPPPPDWSKVQIRNVANNGAILPWGGIMNDGQYVDMIAVGYGLAQQWQMVPSGTTAKGQAYQLKNRKNLTKCLEARKNPGSAGNGRYDTWIQPCDPDPDRDQKWVPVVSPQQSSHYQIFSAKYPDRAMTPDVPTANNVGLWLRPPEHTNAFSWTIDKVY</sequence>
<protein>
    <recommendedName>
        <fullName evidence="2">Ricin B lectin domain-containing protein</fullName>
    </recommendedName>
</protein>
<reference evidence="3 4" key="1">
    <citation type="submission" date="2020-10" db="EMBL/GenBank/DDBJ databases">
        <title>Sequencing the genomes of 1000 actinobacteria strains.</title>
        <authorList>
            <person name="Klenk H.-P."/>
        </authorList>
    </citation>
    <scope>NUCLEOTIDE SEQUENCE [LARGE SCALE GENOMIC DNA]</scope>
    <source>
        <strain evidence="3 4">DSM 46744</strain>
    </source>
</reference>
<organism evidence="3 4">
    <name type="scientific">Actinomadura algeriensis</name>
    <dbReference type="NCBI Taxonomy" id="1679523"/>
    <lineage>
        <taxon>Bacteria</taxon>
        <taxon>Bacillati</taxon>
        <taxon>Actinomycetota</taxon>
        <taxon>Actinomycetes</taxon>
        <taxon>Streptosporangiales</taxon>
        <taxon>Thermomonosporaceae</taxon>
        <taxon>Actinomadura</taxon>
    </lineage>
</organism>
<gene>
    <name evidence="3" type="ORF">H4W34_006208</name>
</gene>
<dbReference type="RefSeq" id="WP_192762416.1">
    <property type="nucleotide sequence ID" value="NZ_JADBDZ010000001.1"/>
</dbReference>
<feature type="domain" description="Ricin B lectin" evidence="2">
    <location>
        <begin position="89"/>
        <end position="168"/>
    </location>
</feature>
<feature type="signal peptide" evidence="1">
    <location>
        <begin position="1"/>
        <end position="21"/>
    </location>
</feature>
<accession>A0ABR9K0M6</accession>
<dbReference type="PROSITE" id="PS50231">
    <property type="entry name" value="RICIN_B_LECTIN"/>
    <property type="match status" value="1"/>
</dbReference>
<dbReference type="InterPro" id="IPR000772">
    <property type="entry name" value="Ricin_B_lectin"/>
</dbReference>
<dbReference type="Gene3D" id="2.80.10.50">
    <property type="match status" value="1"/>
</dbReference>
<evidence type="ECO:0000259" key="2">
    <source>
        <dbReference type="Pfam" id="PF14200"/>
    </source>
</evidence>
<comment type="caution">
    <text evidence="3">The sequence shown here is derived from an EMBL/GenBank/DDBJ whole genome shotgun (WGS) entry which is preliminary data.</text>
</comment>
<dbReference type="EMBL" id="JADBDZ010000001">
    <property type="protein sequence ID" value="MBE1536375.1"/>
    <property type="molecule type" value="Genomic_DNA"/>
</dbReference>
<dbReference type="InterPro" id="IPR035992">
    <property type="entry name" value="Ricin_B-like_lectins"/>
</dbReference>
<evidence type="ECO:0000256" key="1">
    <source>
        <dbReference type="SAM" id="SignalP"/>
    </source>
</evidence>
<keyword evidence="4" id="KW-1185">Reference proteome</keyword>
<dbReference type="Proteomes" id="UP000627838">
    <property type="component" value="Unassembled WGS sequence"/>
</dbReference>
<evidence type="ECO:0000313" key="4">
    <source>
        <dbReference type="Proteomes" id="UP000627838"/>
    </source>
</evidence>
<proteinExistence type="predicted"/>
<keyword evidence="1" id="KW-0732">Signal</keyword>
<evidence type="ECO:0000313" key="3">
    <source>
        <dbReference type="EMBL" id="MBE1536375.1"/>
    </source>
</evidence>